<evidence type="ECO:0000256" key="3">
    <source>
        <dbReference type="ARBA" id="ARBA00024018"/>
    </source>
</evidence>
<dbReference type="InterPro" id="IPR036188">
    <property type="entry name" value="FAD/NAD-bd_sf"/>
</dbReference>
<comment type="caution">
    <text evidence="5">The sequence shown here is derived from an EMBL/GenBank/DDBJ whole genome shotgun (WGS) entry which is preliminary data.</text>
</comment>
<evidence type="ECO:0000256" key="2">
    <source>
        <dbReference type="ARBA" id="ARBA00023033"/>
    </source>
</evidence>
<feature type="domain" description="FAD-binding" evidence="4">
    <location>
        <begin position="28"/>
        <end position="90"/>
    </location>
</feature>
<dbReference type="GO" id="GO:0004497">
    <property type="term" value="F:monooxygenase activity"/>
    <property type="evidence" value="ECO:0007669"/>
    <property type="project" value="UniProtKB-KW"/>
</dbReference>
<gene>
    <name evidence="5" type="ORF">B296_00044761</name>
</gene>
<dbReference type="SUPFAM" id="SSF51905">
    <property type="entry name" value="FAD/NAD(P)-binding domain"/>
    <property type="match status" value="1"/>
</dbReference>
<dbReference type="EMBL" id="AMZH03011415">
    <property type="protein sequence ID" value="RRT52916.1"/>
    <property type="molecule type" value="Genomic_DNA"/>
</dbReference>
<organism evidence="5 6">
    <name type="scientific">Ensete ventricosum</name>
    <name type="common">Abyssinian banana</name>
    <name type="synonym">Musa ensete</name>
    <dbReference type="NCBI Taxonomy" id="4639"/>
    <lineage>
        <taxon>Eukaryota</taxon>
        <taxon>Viridiplantae</taxon>
        <taxon>Streptophyta</taxon>
        <taxon>Embryophyta</taxon>
        <taxon>Tracheophyta</taxon>
        <taxon>Spermatophyta</taxon>
        <taxon>Magnoliopsida</taxon>
        <taxon>Liliopsida</taxon>
        <taxon>Zingiberales</taxon>
        <taxon>Musaceae</taxon>
        <taxon>Ensete</taxon>
    </lineage>
</organism>
<dbReference type="Proteomes" id="UP000287651">
    <property type="component" value="Unassembled WGS sequence"/>
</dbReference>
<evidence type="ECO:0000259" key="4">
    <source>
        <dbReference type="Pfam" id="PF01494"/>
    </source>
</evidence>
<comment type="similarity">
    <text evidence="3">Belongs to the 3-hydroxybenzoate 6-hydroxylase family.</text>
</comment>
<dbReference type="PANTHER" id="PTHR45934:SF9">
    <property type="entry name" value="FAD_NAD(P)-BINDING OXIDOREDUCTASE FAMILY PROTEIN"/>
    <property type="match status" value="1"/>
</dbReference>
<evidence type="ECO:0000313" key="5">
    <source>
        <dbReference type="EMBL" id="RRT52916.1"/>
    </source>
</evidence>
<dbReference type="AlphaFoldDB" id="A0A426YMF9"/>
<protein>
    <recommendedName>
        <fullName evidence="4">FAD-binding domain-containing protein</fullName>
    </recommendedName>
</protein>
<dbReference type="PANTHER" id="PTHR45934">
    <property type="entry name" value="FAD/NAD(P)-BINDING OXIDOREDUCTASE FAMILY PROTEIN"/>
    <property type="match status" value="1"/>
</dbReference>
<dbReference type="Pfam" id="PF01494">
    <property type="entry name" value="FAD_binding_3"/>
    <property type="match status" value="1"/>
</dbReference>
<reference evidence="5 6" key="1">
    <citation type="journal article" date="2014" name="Agronomy (Basel)">
        <title>A Draft Genome Sequence for Ensete ventricosum, the Drought-Tolerant Tree Against Hunger.</title>
        <authorList>
            <person name="Harrison J."/>
            <person name="Moore K.A."/>
            <person name="Paszkiewicz K."/>
            <person name="Jones T."/>
            <person name="Grant M."/>
            <person name="Ambacheew D."/>
            <person name="Muzemil S."/>
            <person name="Studholme D.J."/>
        </authorList>
    </citation>
    <scope>NUCLEOTIDE SEQUENCE [LARGE SCALE GENOMIC DNA]</scope>
</reference>
<keyword evidence="2" id="KW-0503">Monooxygenase</keyword>
<evidence type="ECO:0000313" key="6">
    <source>
        <dbReference type="Proteomes" id="UP000287651"/>
    </source>
</evidence>
<keyword evidence="1" id="KW-0560">Oxidoreductase</keyword>
<sequence>MQNTPDDSVIKTPLVDRWLWPSLTPSASSNGVVVVGDAWHPMTPNLGQGACCALEDSVVLAKKLAAAMGGGQDSVDAAMQDYSQERWARIFPLTARSNLVGSLVPLSSLSVEEHPIEDGDDISSIAESVEGAMAAEEDVRLEVEAVQAVYGADCIVIRDFPPHVTVHIRPRTAEDSSQQVNPPSSSRVIISQIFIRRTNAVFLLPNSMRWGR</sequence>
<dbReference type="Gene3D" id="3.50.50.60">
    <property type="entry name" value="FAD/NAD(P)-binding domain"/>
    <property type="match status" value="1"/>
</dbReference>
<dbReference type="InterPro" id="IPR044560">
    <property type="entry name" value="MOase"/>
</dbReference>
<accession>A0A426YMF9</accession>
<evidence type="ECO:0000256" key="1">
    <source>
        <dbReference type="ARBA" id="ARBA00023002"/>
    </source>
</evidence>
<dbReference type="GO" id="GO:0071949">
    <property type="term" value="F:FAD binding"/>
    <property type="evidence" value="ECO:0007669"/>
    <property type="project" value="InterPro"/>
</dbReference>
<name>A0A426YMF9_ENSVE</name>
<proteinExistence type="inferred from homology"/>
<dbReference type="InterPro" id="IPR002938">
    <property type="entry name" value="FAD-bd"/>
</dbReference>